<organism evidence="2 3">
    <name type="scientific">Nesidiocoris tenuis</name>
    <dbReference type="NCBI Taxonomy" id="355587"/>
    <lineage>
        <taxon>Eukaryota</taxon>
        <taxon>Metazoa</taxon>
        <taxon>Ecdysozoa</taxon>
        <taxon>Arthropoda</taxon>
        <taxon>Hexapoda</taxon>
        <taxon>Insecta</taxon>
        <taxon>Pterygota</taxon>
        <taxon>Neoptera</taxon>
        <taxon>Paraneoptera</taxon>
        <taxon>Hemiptera</taxon>
        <taxon>Heteroptera</taxon>
        <taxon>Panheteroptera</taxon>
        <taxon>Cimicomorpha</taxon>
        <taxon>Miridae</taxon>
        <taxon>Dicyphina</taxon>
        <taxon>Nesidiocoris</taxon>
    </lineage>
</organism>
<accession>A0ABN7B883</accession>
<dbReference type="Proteomes" id="UP001307889">
    <property type="component" value="Chromosome 11"/>
</dbReference>
<protein>
    <submittedName>
        <fullName evidence="2">Uncharacterized protein</fullName>
    </submittedName>
</protein>
<gene>
    <name evidence="2" type="ORF">NTJ_13305</name>
</gene>
<sequence length="89" mass="10121">MVTTEDGQIVHGRPTQMVDDDVDDQIPPAVPARPVDYDPNVTSYLDRRDENERESSENSPESQDDGAWPPRPPGRRRRKLPENPQAQKT</sequence>
<reference evidence="2 3" key="1">
    <citation type="submission" date="2023-09" db="EMBL/GenBank/DDBJ databases">
        <title>Nesidiocoris tenuis whole genome shotgun sequence.</title>
        <authorList>
            <person name="Shibata T."/>
            <person name="Shimoda M."/>
            <person name="Kobayashi T."/>
            <person name="Uehara T."/>
        </authorList>
    </citation>
    <scope>NUCLEOTIDE SEQUENCE [LARGE SCALE GENOMIC DNA]</scope>
    <source>
        <strain evidence="2 3">Japan</strain>
    </source>
</reference>
<keyword evidence="3" id="KW-1185">Reference proteome</keyword>
<name>A0ABN7B883_9HEMI</name>
<feature type="region of interest" description="Disordered" evidence="1">
    <location>
        <begin position="1"/>
        <end position="89"/>
    </location>
</feature>
<evidence type="ECO:0000256" key="1">
    <source>
        <dbReference type="SAM" id="MobiDB-lite"/>
    </source>
</evidence>
<evidence type="ECO:0000313" key="2">
    <source>
        <dbReference type="EMBL" id="BET00489.1"/>
    </source>
</evidence>
<proteinExistence type="predicted"/>
<evidence type="ECO:0000313" key="3">
    <source>
        <dbReference type="Proteomes" id="UP001307889"/>
    </source>
</evidence>
<feature type="compositionally biased region" description="Basic and acidic residues" evidence="1">
    <location>
        <begin position="45"/>
        <end position="56"/>
    </location>
</feature>
<dbReference type="EMBL" id="AP028919">
    <property type="protein sequence ID" value="BET00489.1"/>
    <property type="molecule type" value="Genomic_DNA"/>
</dbReference>